<evidence type="ECO:0000256" key="4">
    <source>
        <dbReference type="ARBA" id="ARBA00010662"/>
    </source>
</evidence>
<dbReference type="InterPro" id="IPR005900">
    <property type="entry name" value="6-phosphogluconolactonase_DevB"/>
</dbReference>
<organism evidence="9 10">
    <name type="scientific">Candidatus Kutchimonas denitrificans</name>
    <dbReference type="NCBI Taxonomy" id="3056748"/>
    <lineage>
        <taxon>Bacteria</taxon>
        <taxon>Pseudomonadati</taxon>
        <taxon>Gemmatimonadota</taxon>
        <taxon>Gemmatimonadia</taxon>
        <taxon>Candidatus Palauibacterales</taxon>
        <taxon>Candidatus Palauibacteraceae</taxon>
        <taxon>Candidatus Kutchimonas</taxon>
    </lineage>
</organism>
<protein>
    <recommendedName>
        <fullName evidence="6 7">6-phosphogluconolactonase</fullName>
        <shortName evidence="7">6PGL</shortName>
        <ecNumber evidence="5 7">3.1.1.31</ecNumber>
    </recommendedName>
</protein>
<evidence type="ECO:0000256" key="1">
    <source>
        <dbReference type="ARBA" id="ARBA00000832"/>
    </source>
</evidence>
<evidence type="ECO:0000313" key="9">
    <source>
        <dbReference type="EMBL" id="NIR75816.1"/>
    </source>
</evidence>
<proteinExistence type="inferred from homology"/>
<dbReference type="GO" id="GO:0006098">
    <property type="term" value="P:pentose-phosphate shunt"/>
    <property type="evidence" value="ECO:0007669"/>
    <property type="project" value="InterPro"/>
</dbReference>
<keyword evidence="7 9" id="KW-0378">Hydrolase</keyword>
<name>A0AAE4ZBF1_9BACT</name>
<comment type="caution">
    <text evidence="9">The sequence shown here is derived from an EMBL/GenBank/DDBJ whole genome shotgun (WGS) entry which is preliminary data.</text>
</comment>
<dbReference type="EMBL" id="JAACAK010000096">
    <property type="protein sequence ID" value="NIR75816.1"/>
    <property type="molecule type" value="Genomic_DNA"/>
</dbReference>
<sequence>MPDQPRVHVFPHPEAVGHAAAEQFLRLVLATDPAVPFSVVLSGGSTPRRLFATLTDPPYVDHVPWERVHLFWGDERPVPPDHPDSNYGTAASTLLDAVPVPSANVHRIPGELEPERAAETYEDELRSFFDLDDGTAPRFDLAFMGLGTDGHTASLFPGSEALAENRRLVVAPWVEKLDSYRISLTCKAFNNSAFIIFLVTGGNKAETLRQVLEGPAGRYPAQLIRPSEGELHWYIDSAAGRLLEGAGE</sequence>
<evidence type="ECO:0000259" key="8">
    <source>
        <dbReference type="Pfam" id="PF01182"/>
    </source>
</evidence>
<evidence type="ECO:0000256" key="2">
    <source>
        <dbReference type="ARBA" id="ARBA00002681"/>
    </source>
</evidence>
<dbReference type="Proteomes" id="UP000702544">
    <property type="component" value="Unassembled WGS sequence"/>
</dbReference>
<comment type="function">
    <text evidence="2 7">Hydrolysis of 6-phosphogluconolactone to 6-phosphogluconate.</text>
</comment>
<accession>A0AAE4ZBF1</accession>
<dbReference type="InterPro" id="IPR006148">
    <property type="entry name" value="Glc/Gal-6P_isomerase"/>
</dbReference>
<dbReference type="Gene3D" id="3.40.50.1360">
    <property type="match status" value="1"/>
</dbReference>
<dbReference type="Pfam" id="PF01182">
    <property type="entry name" value="Glucosamine_iso"/>
    <property type="match status" value="1"/>
</dbReference>
<dbReference type="PANTHER" id="PTHR11054">
    <property type="entry name" value="6-PHOSPHOGLUCONOLACTONASE"/>
    <property type="match status" value="1"/>
</dbReference>
<dbReference type="NCBIfam" id="TIGR01198">
    <property type="entry name" value="pgl"/>
    <property type="match status" value="1"/>
</dbReference>
<dbReference type="CDD" id="cd01400">
    <property type="entry name" value="6PGL"/>
    <property type="match status" value="1"/>
</dbReference>
<evidence type="ECO:0000256" key="6">
    <source>
        <dbReference type="ARBA" id="ARBA00020337"/>
    </source>
</evidence>
<dbReference type="EC" id="3.1.1.31" evidence="5 7"/>
<evidence type="ECO:0000256" key="5">
    <source>
        <dbReference type="ARBA" id="ARBA00013198"/>
    </source>
</evidence>
<dbReference type="InterPro" id="IPR039104">
    <property type="entry name" value="6PGL"/>
</dbReference>
<dbReference type="PANTHER" id="PTHR11054:SF0">
    <property type="entry name" value="6-PHOSPHOGLUCONOLACTONASE"/>
    <property type="match status" value="1"/>
</dbReference>
<evidence type="ECO:0000256" key="3">
    <source>
        <dbReference type="ARBA" id="ARBA00004961"/>
    </source>
</evidence>
<gene>
    <name evidence="7 9" type="primary">pgl</name>
    <name evidence="9" type="ORF">GWO12_12005</name>
</gene>
<dbReference type="GO" id="GO:0005975">
    <property type="term" value="P:carbohydrate metabolic process"/>
    <property type="evidence" value="ECO:0007669"/>
    <property type="project" value="UniProtKB-UniRule"/>
</dbReference>
<feature type="domain" description="Glucosamine/galactosamine-6-phosphate isomerase" evidence="8">
    <location>
        <begin position="13"/>
        <end position="233"/>
    </location>
</feature>
<comment type="similarity">
    <text evidence="4 7">Belongs to the glucosamine/galactosamine-6-phosphate isomerase family. 6-phosphogluconolactonase subfamily.</text>
</comment>
<comment type="catalytic activity">
    <reaction evidence="1 7">
        <text>6-phospho-D-glucono-1,5-lactone + H2O = 6-phospho-D-gluconate + H(+)</text>
        <dbReference type="Rhea" id="RHEA:12556"/>
        <dbReference type="ChEBI" id="CHEBI:15377"/>
        <dbReference type="ChEBI" id="CHEBI:15378"/>
        <dbReference type="ChEBI" id="CHEBI:57955"/>
        <dbReference type="ChEBI" id="CHEBI:58759"/>
        <dbReference type="EC" id="3.1.1.31"/>
    </reaction>
</comment>
<reference evidence="9 10" key="1">
    <citation type="submission" date="2020-01" db="EMBL/GenBank/DDBJ databases">
        <title>Genomes assembled from Gulf of Kutch pelagic sediment metagenomes.</title>
        <authorList>
            <person name="Chandrashekar M."/>
            <person name="Mahajan M.S."/>
            <person name="Dave K.J."/>
            <person name="Vatsa P."/>
            <person name="Nathani N.M."/>
        </authorList>
    </citation>
    <scope>NUCLEOTIDE SEQUENCE [LARGE SCALE GENOMIC DNA]</scope>
    <source>
        <strain evidence="9">KS3-K002</strain>
    </source>
</reference>
<dbReference type="SUPFAM" id="SSF100950">
    <property type="entry name" value="NagB/RpiA/CoA transferase-like"/>
    <property type="match status" value="1"/>
</dbReference>
<dbReference type="InterPro" id="IPR037171">
    <property type="entry name" value="NagB/RpiA_transferase-like"/>
</dbReference>
<evidence type="ECO:0000256" key="7">
    <source>
        <dbReference type="RuleBase" id="RU365095"/>
    </source>
</evidence>
<dbReference type="GO" id="GO:0017057">
    <property type="term" value="F:6-phosphogluconolactonase activity"/>
    <property type="evidence" value="ECO:0007669"/>
    <property type="project" value="UniProtKB-UniRule"/>
</dbReference>
<dbReference type="AlphaFoldDB" id="A0AAE4ZBF1"/>
<evidence type="ECO:0000313" key="10">
    <source>
        <dbReference type="Proteomes" id="UP000702544"/>
    </source>
</evidence>
<comment type="pathway">
    <text evidence="3 7">Carbohydrate degradation; pentose phosphate pathway; D-ribulose 5-phosphate from D-glucose 6-phosphate (oxidative stage): step 2/3.</text>
</comment>